<sequence length="458" mass="46777">MSAAGATRERTATPEPSTTPVSAGPAPAGTGRGGLARRVVLWSVVVAVALVLAVATAVVQGSAPTDRTPLDPTSTTASGSRALVRVLEQQGVAVDVVRDAGRLGDGTVLVDDSAGVLDPGVARRIVARAAHVVLVTEDARVLDAVGLPLEPASSVTERRTVSTTTCPVPAVAAARSVTTEGTAYVAAPDADTAGVELCASTDLGDGRGWGIARTTTAGGDVVLLGTTGALRNDTITTAGDAALALGLLGQGGGSSATPMLSWYVPTPAGGDAAPTLGSLAPPWVPSVLALLGLVAVAAAVWRGRRLGPLVVERLPVVVRAAETTEGRARLYARTRDRTHALDTLRVAALRRSAGRLGLARSTHVDDVVRAVARATGRSDSEVGAVLVGGPVRDDRTLVTAVAELDALERALRAATGGSVDDRHQTTSERRTEHRQPPSDQYPPPDQHPPSNKHRGARP</sequence>
<feature type="region of interest" description="Disordered" evidence="1">
    <location>
        <begin position="413"/>
        <end position="458"/>
    </location>
</feature>
<evidence type="ECO:0000256" key="2">
    <source>
        <dbReference type="SAM" id="Phobius"/>
    </source>
</evidence>
<dbReference type="Pfam" id="PF14258">
    <property type="entry name" value="DUF4350"/>
    <property type="match status" value="1"/>
</dbReference>
<reference evidence="4 5" key="1">
    <citation type="submission" date="2022-08" db="EMBL/GenBank/DDBJ databases">
        <title>Taxonomy of Curtobacterium flaccumfaciens.</title>
        <authorList>
            <person name="Osdaghi E."/>
            <person name="Taghavi S.M."/>
            <person name="Hamidizade M."/>
            <person name="Abachi H."/>
            <person name="Fazliarab A."/>
            <person name="Baeyen S."/>
            <person name="Portier P."/>
            <person name="Van Vaerenbergh J."/>
            <person name="Jacques M.-A."/>
        </authorList>
    </citation>
    <scope>NUCLEOTIDE SEQUENCE [LARGE SCALE GENOMIC DNA]</scope>
    <source>
        <strain evidence="4 5">LMG8786T</strain>
    </source>
</reference>
<gene>
    <name evidence="4" type="ORF">NYQ28_08595</name>
</gene>
<feature type="region of interest" description="Disordered" evidence="1">
    <location>
        <begin position="1"/>
        <end position="31"/>
    </location>
</feature>
<evidence type="ECO:0000313" key="5">
    <source>
        <dbReference type="Proteomes" id="UP001652264"/>
    </source>
</evidence>
<proteinExistence type="predicted"/>
<protein>
    <submittedName>
        <fullName evidence="4">DUF4350 domain-containing protein</fullName>
    </submittedName>
</protein>
<comment type="caution">
    <text evidence="4">The sequence shown here is derived from an EMBL/GenBank/DDBJ whole genome shotgun (WGS) entry which is preliminary data.</text>
</comment>
<feature type="transmembrane region" description="Helical" evidence="2">
    <location>
        <begin position="39"/>
        <end position="59"/>
    </location>
</feature>
<keyword evidence="2" id="KW-0812">Transmembrane</keyword>
<feature type="domain" description="DUF4350" evidence="3">
    <location>
        <begin position="73"/>
        <end position="248"/>
    </location>
</feature>
<dbReference type="EMBL" id="JANVAD010000004">
    <property type="protein sequence ID" value="MCS6522623.1"/>
    <property type="molecule type" value="Genomic_DNA"/>
</dbReference>
<keyword evidence="5" id="KW-1185">Reference proteome</keyword>
<dbReference type="RefSeq" id="WP_141862082.1">
    <property type="nucleotide sequence ID" value="NZ_BMNV01000001.1"/>
</dbReference>
<dbReference type="Proteomes" id="UP001652264">
    <property type="component" value="Unassembled WGS sequence"/>
</dbReference>
<organism evidence="4 5">
    <name type="scientific">Curtobacterium citreum</name>
    <dbReference type="NCBI Taxonomy" id="2036"/>
    <lineage>
        <taxon>Bacteria</taxon>
        <taxon>Bacillati</taxon>
        <taxon>Actinomycetota</taxon>
        <taxon>Actinomycetes</taxon>
        <taxon>Micrococcales</taxon>
        <taxon>Microbacteriaceae</taxon>
        <taxon>Curtobacterium</taxon>
    </lineage>
</organism>
<keyword evidence="2" id="KW-0472">Membrane</keyword>
<keyword evidence="2" id="KW-1133">Transmembrane helix</keyword>
<dbReference type="InterPro" id="IPR025646">
    <property type="entry name" value="DUF4350"/>
</dbReference>
<evidence type="ECO:0000256" key="1">
    <source>
        <dbReference type="SAM" id="MobiDB-lite"/>
    </source>
</evidence>
<dbReference type="GeneID" id="95324587"/>
<evidence type="ECO:0000259" key="3">
    <source>
        <dbReference type="Pfam" id="PF14258"/>
    </source>
</evidence>
<name>A0ABT2HHJ3_9MICO</name>
<feature type="compositionally biased region" description="Basic and acidic residues" evidence="1">
    <location>
        <begin position="419"/>
        <end position="436"/>
    </location>
</feature>
<evidence type="ECO:0000313" key="4">
    <source>
        <dbReference type="EMBL" id="MCS6522623.1"/>
    </source>
</evidence>
<accession>A0ABT2HHJ3</accession>